<dbReference type="EMBL" id="HBIO01024498">
    <property type="protein sequence ID" value="CAE0473948.1"/>
    <property type="molecule type" value="Transcribed_RNA"/>
</dbReference>
<gene>
    <name evidence="1" type="ORF">CDEB00056_LOCUS18800</name>
    <name evidence="2" type="ORF">CDEB00056_LOCUS18801</name>
</gene>
<dbReference type="Gene3D" id="3.40.30.10">
    <property type="entry name" value="Glutaredoxin"/>
    <property type="match status" value="1"/>
</dbReference>
<protein>
    <recommendedName>
        <fullName evidence="3">DSBA-like thioredoxin domain-containing protein</fullName>
    </recommendedName>
</protein>
<proteinExistence type="predicted"/>
<dbReference type="SUPFAM" id="SSF52833">
    <property type="entry name" value="Thioredoxin-like"/>
    <property type="match status" value="1"/>
</dbReference>
<dbReference type="InterPro" id="IPR036249">
    <property type="entry name" value="Thioredoxin-like_sf"/>
</dbReference>
<accession>A0A6S8Y426</accession>
<dbReference type="EMBL" id="HBIO01024497">
    <property type="protein sequence ID" value="CAE0473947.1"/>
    <property type="molecule type" value="Transcribed_RNA"/>
</dbReference>
<name>A0A6S8Y426_9STRA</name>
<dbReference type="PANTHER" id="PTHR13887">
    <property type="entry name" value="GLUTATHIONE S-TRANSFERASE KAPPA"/>
    <property type="match status" value="1"/>
</dbReference>
<evidence type="ECO:0000313" key="2">
    <source>
        <dbReference type="EMBL" id="CAE0473948.1"/>
    </source>
</evidence>
<dbReference type="PANTHER" id="PTHR13887:SF41">
    <property type="entry name" value="THIOREDOXIN SUPERFAMILY PROTEIN"/>
    <property type="match status" value="1"/>
</dbReference>
<reference evidence="1" key="1">
    <citation type="submission" date="2021-01" db="EMBL/GenBank/DDBJ databases">
        <authorList>
            <person name="Corre E."/>
            <person name="Pelletier E."/>
            <person name="Niang G."/>
            <person name="Scheremetjew M."/>
            <person name="Finn R."/>
            <person name="Kale V."/>
            <person name="Holt S."/>
            <person name="Cochrane G."/>
            <person name="Meng A."/>
            <person name="Brown T."/>
            <person name="Cohen L."/>
        </authorList>
    </citation>
    <scope>NUCLEOTIDE SEQUENCE</scope>
    <source>
        <strain evidence="1">MM31A-1</strain>
    </source>
</reference>
<evidence type="ECO:0000313" key="1">
    <source>
        <dbReference type="EMBL" id="CAE0473947.1"/>
    </source>
</evidence>
<dbReference type="AlphaFoldDB" id="A0A6S8Y426"/>
<evidence type="ECO:0008006" key="3">
    <source>
        <dbReference type="Google" id="ProtNLM"/>
    </source>
</evidence>
<sequence>MDEVLTKPNPNAPKPLAFSVLRVPFFLEPHYDEDKPFIESNRERLVKKWGGNAGWNRQKQHHNLKGRGQDAGIPHFNLDRLTSNTMASHRLIQHIGKKYGLGVSEALYDVLNIYYFVDGHALNDRPRLAKVTHDCLIKEVGSDDDADANENNNNIMSEEDILEFLNGSEGRKEIDQALYALNEMGVHGIPKFIIEGKRVVDGAAHSNTFIDIFREIEEKGAVHAGPVFGEILGVASEIIKKGSHSNSSA</sequence>
<organism evidence="1">
    <name type="scientific">Chaetoceros debilis</name>
    <dbReference type="NCBI Taxonomy" id="122233"/>
    <lineage>
        <taxon>Eukaryota</taxon>
        <taxon>Sar</taxon>
        <taxon>Stramenopiles</taxon>
        <taxon>Ochrophyta</taxon>
        <taxon>Bacillariophyta</taxon>
        <taxon>Coscinodiscophyceae</taxon>
        <taxon>Chaetocerotophycidae</taxon>
        <taxon>Chaetocerotales</taxon>
        <taxon>Chaetocerotaceae</taxon>
        <taxon>Chaetoceros</taxon>
    </lineage>
</organism>